<dbReference type="STRING" id="71717.A0A4Y7RXE7"/>
<dbReference type="EMBL" id="QPFP01000414">
    <property type="protein sequence ID" value="TEB13591.1"/>
    <property type="molecule type" value="Genomic_DNA"/>
</dbReference>
<comment type="caution">
    <text evidence="2">The sequence shown here is derived from an EMBL/GenBank/DDBJ whole genome shotgun (WGS) entry which is preliminary data.</text>
</comment>
<keyword evidence="3" id="KW-1185">Reference proteome</keyword>
<dbReference type="Proteomes" id="UP000298030">
    <property type="component" value="Unassembled WGS sequence"/>
</dbReference>
<evidence type="ECO:0000313" key="3">
    <source>
        <dbReference type="Proteomes" id="UP000298030"/>
    </source>
</evidence>
<dbReference type="PANTHER" id="PTHR35870:SF1">
    <property type="entry name" value="PROTEIN, PUTATIVE (AFU_ORTHOLOGUE AFUA_5G03330)-RELATED"/>
    <property type="match status" value="1"/>
</dbReference>
<dbReference type="PANTHER" id="PTHR35870">
    <property type="entry name" value="PROTEIN, PUTATIVE (AFU_ORTHOLOGUE AFUA_5G03330)-RELATED"/>
    <property type="match status" value="1"/>
</dbReference>
<evidence type="ECO:0008006" key="4">
    <source>
        <dbReference type="Google" id="ProtNLM"/>
    </source>
</evidence>
<evidence type="ECO:0000256" key="1">
    <source>
        <dbReference type="ARBA" id="ARBA00023002"/>
    </source>
</evidence>
<protein>
    <recommendedName>
        <fullName evidence="4">Oxidoreductase AflY</fullName>
    </recommendedName>
</protein>
<dbReference type="AlphaFoldDB" id="A0A4Y7RXE7"/>
<sequence>MTSTANRLSYNLAQKGQLNAAGITAASKKSTEELLLKDAEKHHCYFRSAGLHNHLSHHLLAAYDLGATASHLKKIYDVEAAIQRPIFVEEKDASISVNDDNWVQYLGNQSAYGSFFKFFSGKVADLGAGPTLEKFVFDAAANAPGKVMLIRVMSGAVHPFIQIGYGLEFGDETLVATGLAQAAVHTPTAPEIYDFSYEETSSSDPGLTVLEILRQVYDSEVLKPAPYEPNALFTARLRKIVERGHVEMRKICAGFHVDTRASDAVFASKVEEFIWASTLLMSATGRKGREVRLDFFLMHLVTSSLFLQPFLRVLENPISKANLLRAYLPVVVLLTLARGRPRIDPGLLMSYPFTPRAPGASPLRPTKSAIGLATDDADYNPWPVMFEDVVYHPDAHVLKAFRALAFGAREYGAVPAGEAIGAFLSKTDSKESHPGAAQMDGTIFVRAAGMMMDYMGWTAHGQEARDDWDRSALGWDAAWDKDVDISSKN</sequence>
<name>A0A4Y7RXE7_COPMI</name>
<accession>A0A4Y7RXE7</accession>
<evidence type="ECO:0000313" key="2">
    <source>
        <dbReference type="EMBL" id="TEB13591.1"/>
    </source>
</evidence>
<keyword evidence="1" id="KW-0560">Oxidoreductase</keyword>
<dbReference type="GO" id="GO:0016491">
    <property type="term" value="F:oxidoreductase activity"/>
    <property type="evidence" value="ECO:0007669"/>
    <property type="project" value="UniProtKB-KW"/>
</dbReference>
<dbReference type="Pfam" id="PF14027">
    <property type="entry name" value="Questin_oxidase"/>
    <property type="match status" value="1"/>
</dbReference>
<dbReference type="OrthoDB" id="10004862at2759"/>
<reference evidence="2 3" key="1">
    <citation type="journal article" date="2019" name="Nat. Ecol. Evol.">
        <title>Megaphylogeny resolves global patterns of mushroom evolution.</title>
        <authorList>
            <person name="Varga T."/>
            <person name="Krizsan K."/>
            <person name="Foldi C."/>
            <person name="Dima B."/>
            <person name="Sanchez-Garcia M."/>
            <person name="Sanchez-Ramirez S."/>
            <person name="Szollosi G.J."/>
            <person name="Szarkandi J.G."/>
            <person name="Papp V."/>
            <person name="Albert L."/>
            <person name="Andreopoulos W."/>
            <person name="Angelini C."/>
            <person name="Antonin V."/>
            <person name="Barry K.W."/>
            <person name="Bougher N.L."/>
            <person name="Buchanan P."/>
            <person name="Buyck B."/>
            <person name="Bense V."/>
            <person name="Catcheside P."/>
            <person name="Chovatia M."/>
            <person name="Cooper J."/>
            <person name="Damon W."/>
            <person name="Desjardin D."/>
            <person name="Finy P."/>
            <person name="Geml J."/>
            <person name="Haridas S."/>
            <person name="Hughes K."/>
            <person name="Justo A."/>
            <person name="Karasinski D."/>
            <person name="Kautmanova I."/>
            <person name="Kiss B."/>
            <person name="Kocsube S."/>
            <person name="Kotiranta H."/>
            <person name="LaButti K.M."/>
            <person name="Lechner B.E."/>
            <person name="Liimatainen K."/>
            <person name="Lipzen A."/>
            <person name="Lukacs Z."/>
            <person name="Mihaltcheva S."/>
            <person name="Morgado L.N."/>
            <person name="Niskanen T."/>
            <person name="Noordeloos M.E."/>
            <person name="Ohm R.A."/>
            <person name="Ortiz-Santana B."/>
            <person name="Ovrebo C."/>
            <person name="Racz N."/>
            <person name="Riley R."/>
            <person name="Savchenko A."/>
            <person name="Shiryaev A."/>
            <person name="Soop K."/>
            <person name="Spirin V."/>
            <person name="Szebenyi C."/>
            <person name="Tomsovsky M."/>
            <person name="Tulloss R.E."/>
            <person name="Uehling J."/>
            <person name="Grigoriev I.V."/>
            <person name="Vagvolgyi C."/>
            <person name="Papp T."/>
            <person name="Martin F.M."/>
            <person name="Miettinen O."/>
            <person name="Hibbett D.S."/>
            <person name="Nagy L.G."/>
        </authorList>
    </citation>
    <scope>NUCLEOTIDE SEQUENCE [LARGE SCALE GENOMIC DNA]</scope>
    <source>
        <strain evidence="2 3">FP101781</strain>
    </source>
</reference>
<gene>
    <name evidence="2" type="ORF">FA13DRAFT_1748280</name>
</gene>
<organism evidence="2 3">
    <name type="scientific">Coprinellus micaceus</name>
    <name type="common">Glistening ink-cap mushroom</name>
    <name type="synonym">Coprinus micaceus</name>
    <dbReference type="NCBI Taxonomy" id="71717"/>
    <lineage>
        <taxon>Eukaryota</taxon>
        <taxon>Fungi</taxon>
        <taxon>Dikarya</taxon>
        <taxon>Basidiomycota</taxon>
        <taxon>Agaricomycotina</taxon>
        <taxon>Agaricomycetes</taxon>
        <taxon>Agaricomycetidae</taxon>
        <taxon>Agaricales</taxon>
        <taxon>Agaricineae</taxon>
        <taxon>Psathyrellaceae</taxon>
        <taxon>Coprinellus</taxon>
    </lineage>
</organism>
<proteinExistence type="predicted"/>
<dbReference type="InterPro" id="IPR025337">
    <property type="entry name" value="Questin_oxidase-like"/>
</dbReference>